<organism evidence="2 3">
    <name type="scientific">Liparis tanakae</name>
    <name type="common">Tanaka's snailfish</name>
    <dbReference type="NCBI Taxonomy" id="230148"/>
    <lineage>
        <taxon>Eukaryota</taxon>
        <taxon>Metazoa</taxon>
        <taxon>Chordata</taxon>
        <taxon>Craniata</taxon>
        <taxon>Vertebrata</taxon>
        <taxon>Euteleostomi</taxon>
        <taxon>Actinopterygii</taxon>
        <taxon>Neopterygii</taxon>
        <taxon>Teleostei</taxon>
        <taxon>Neoteleostei</taxon>
        <taxon>Acanthomorphata</taxon>
        <taxon>Eupercaria</taxon>
        <taxon>Perciformes</taxon>
        <taxon>Cottioidei</taxon>
        <taxon>Cottales</taxon>
        <taxon>Liparidae</taxon>
        <taxon>Liparis</taxon>
    </lineage>
</organism>
<dbReference type="AlphaFoldDB" id="A0A4Z2EM43"/>
<gene>
    <name evidence="2" type="ORF">EYF80_060033</name>
</gene>
<accession>A0A4Z2EM43</accession>
<comment type="caution">
    <text evidence="2">The sequence shown here is derived from an EMBL/GenBank/DDBJ whole genome shotgun (WGS) entry which is preliminary data.</text>
</comment>
<name>A0A4Z2EM43_9TELE</name>
<evidence type="ECO:0000256" key="1">
    <source>
        <dbReference type="SAM" id="MobiDB-lite"/>
    </source>
</evidence>
<protein>
    <submittedName>
        <fullName evidence="2">Uncharacterized protein</fullName>
    </submittedName>
</protein>
<reference evidence="2 3" key="1">
    <citation type="submission" date="2019-03" db="EMBL/GenBank/DDBJ databases">
        <title>First draft genome of Liparis tanakae, snailfish: a comprehensive survey of snailfish specific genes.</title>
        <authorList>
            <person name="Kim W."/>
            <person name="Song I."/>
            <person name="Jeong J.-H."/>
            <person name="Kim D."/>
            <person name="Kim S."/>
            <person name="Ryu S."/>
            <person name="Song J.Y."/>
            <person name="Lee S.K."/>
        </authorList>
    </citation>
    <scope>NUCLEOTIDE SEQUENCE [LARGE SCALE GENOMIC DNA]</scope>
    <source>
        <tissue evidence="2">Muscle</tissue>
    </source>
</reference>
<evidence type="ECO:0000313" key="2">
    <source>
        <dbReference type="EMBL" id="TNN29818.1"/>
    </source>
</evidence>
<evidence type="ECO:0000313" key="3">
    <source>
        <dbReference type="Proteomes" id="UP000314294"/>
    </source>
</evidence>
<feature type="compositionally biased region" description="Polar residues" evidence="1">
    <location>
        <begin position="18"/>
        <end position="41"/>
    </location>
</feature>
<dbReference type="EMBL" id="SRLO01005172">
    <property type="protein sequence ID" value="TNN29818.1"/>
    <property type="molecule type" value="Genomic_DNA"/>
</dbReference>
<feature type="compositionally biased region" description="Basic and acidic residues" evidence="1">
    <location>
        <begin position="43"/>
        <end position="54"/>
    </location>
</feature>
<proteinExistence type="predicted"/>
<feature type="region of interest" description="Disordered" evidence="1">
    <location>
        <begin position="1"/>
        <end position="68"/>
    </location>
</feature>
<dbReference type="Proteomes" id="UP000314294">
    <property type="component" value="Unassembled WGS sequence"/>
</dbReference>
<sequence>MNTLGNTGGLQEEHKTSGRGQVENNVNSQQNRFHRMTSLQQHPRRDALKPERLRLTGVPPSSCEGGVRVQLTGSSVDDQGCIRRDESGKDSSLPLEPDRVANSLVYVIVFQM</sequence>
<keyword evidence="3" id="KW-1185">Reference proteome</keyword>